<sequence length="148" mass="16709">MDAVDILPHQNPPTWAMVEPTNLGARGQRLTNNAIKVGCLNCKPLCHGRFGKEAGKKIGEMDNMIEEFADLASQINLKVDSDDIQELLDSHSQELIIDELTEIHEQKQDIEEESESLDPIQSEDRMTVGSLTEDLSLNEKKEVTFYRK</sequence>
<reference evidence="2" key="1">
    <citation type="submission" date="2020-08" db="EMBL/GenBank/DDBJ databases">
        <title>Multicomponent nature underlies the extraordinary mechanical properties of spider dragline silk.</title>
        <authorList>
            <person name="Kono N."/>
            <person name="Nakamura H."/>
            <person name="Mori M."/>
            <person name="Yoshida Y."/>
            <person name="Ohtoshi R."/>
            <person name="Malay A.D."/>
            <person name="Moran D.A.P."/>
            <person name="Tomita M."/>
            <person name="Numata K."/>
            <person name="Arakawa K."/>
        </authorList>
    </citation>
    <scope>NUCLEOTIDE SEQUENCE</scope>
</reference>
<dbReference type="EMBL" id="BMAU01021433">
    <property type="protein sequence ID" value="GFY35666.1"/>
    <property type="molecule type" value="Genomic_DNA"/>
</dbReference>
<accession>A0A8X6WKY3</accession>
<feature type="region of interest" description="Disordered" evidence="1">
    <location>
        <begin position="107"/>
        <end position="133"/>
    </location>
</feature>
<dbReference type="Proteomes" id="UP000887159">
    <property type="component" value="Unassembled WGS sequence"/>
</dbReference>
<dbReference type="AlphaFoldDB" id="A0A8X6WKY3"/>
<name>A0A8X6WKY3_TRICX</name>
<keyword evidence="3" id="KW-1185">Reference proteome</keyword>
<protein>
    <submittedName>
        <fullName evidence="2">Uncharacterized protein</fullName>
    </submittedName>
</protein>
<comment type="caution">
    <text evidence="2">The sequence shown here is derived from an EMBL/GenBank/DDBJ whole genome shotgun (WGS) entry which is preliminary data.</text>
</comment>
<proteinExistence type="predicted"/>
<gene>
    <name evidence="2" type="ORF">TNCV_2619581</name>
</gene>
<evidence type="ECO:0000313" key="3">
    <source>
        <dbReference type="Proteomes" id="UP000887159"/>
    </source>
</evidence>
<evidence type="ECO:0000313" key="2">
    <source>
        <dbReference type="EMBL" id="GFY35666.1"/>
    </source>
</evidence>
<evidence type="ECO:0000256" key="1">
    <source>
        <dbReference type="SAM" id="MobiDB-lite"/>
    </source>
</evidence>
<organism evidence="2 3">
    <name type="scientific">Trichonephila clavipes</name>
    <name type="common">Golden silk orbweaver</name>
    <name type="synonym">Nephila clavipes</name>
    <dbReference type="NCBI Taxonomy" id="2585209"/>
    <lineage>
        <taxon>Eukaryota</taxon>
        <taxon>Metazoa</taxon>
        <taxon>Ecdysozoa</taxon>
        <taxon>Arthropoda</taxon>
        <taxon>Chelicerata</taxon>
        <taxon>Arachnida</taxon>
        <taxon>Araneae</taxon>
        <taxon>Araneomorphae</taxon>
        <taxon>Entelegynae</taxon>
        <taxon>Araneoidea</taxon>
        <taxon>Nephilidae</taxon>
        <taxon>Trichonephila</taxon>
    </lineage>
</organism>